<organism evidence="2">
    <name type="scientific">Arundo donax</name>
    <name type="common">Giant reed</name>
    <name type="synonym">Donax arundinaceus</name>
    <dbReference type="NCBI Taxonomy" id="35708"/>
    <lineage>
        <taxon>Eukaryota</taxon>
        <taxon>Viridiplantae</taxon>
        <taxon>Streptophyta</taxon>
        <taxon>Embryophyta</taxon>
        <taxon>Tracheophyta</taxon>
        <taxon>Spermatophyta</taxon>
        <taxon>Magnoliopsida</taxon>
        <taxon>Liliopsida</taxon>
        <taxon>Poales</taxon>
        <taxon>Poaceae</taxon>
        <taxon>PACMAD clade</taxon>
        <taxon>Arundinoideae</taxon>
        <taxon>Arundineae</taxon>
        <taxon>Arundo</taxon>
    </lineage>
</organism>
<reference evidence="2" key="2">
    <citation type="journal article" date="2015" name="Data Brief">
        <title>Shoot transcriptome of the giant reed, Arundo donax.</title>
        <authorList>
            <person name="Barrero R.A."/>
            <person name="Guerrero F.D."/>
            <person name="Moolhuijzen P."/>
            <person name="Goolsby J.A."/>
            <person name="Tidwell J."/>
            <person name="Bellgard S.E."/>
            <person name="Bellgard M.I."/>
        </authorList>
    </citation>
    <scope>NUCLEOTIDE SEQUENCE</scope>
    <source>
        <tissue evidence="2">Shoot tissue taken approximately 20 cm above the soil surface</tissue>
    </source>
</reference>
<keyword evidence="1" id="KW-0812">Transmembrane</keyword>
<evidence type="ECO:0000313" key="2">
    <source>
        <dbReference type="EMBL" id="JAE16647.1"/>
    </source>
</evidence>
<sequence>MLHIENLFIMHGIFTLSIPKFFYCILLPNPLEP</sequence>
<name>A0A0A9FWL7_ARUDO</name>
<feature type="transmembrane region" description="Helical" evidence="1">
    <location>
        <begin position="7"/>
        <end position="28"/>
    </location>
</feature>
<proteinExistence type="predicted"/>
<dbReference type="AlphaFoldDB" id="A0A0A9FWL7"/>
<reference evidence="2" key="1">
    <citation type="submission" date="2014-09" db="EMBL/GenBank/DDBJ databases">
        <authorList>
            <person name="Magalhaes I.L.F."/>
            <person name="Oliveira U."/>
            <person name="Santos F.R."/>
            <person name="Vidigal T.H.D.A."/>
            <person name="Brescovit A.D."/>
            <person name="Santos A.J."/>
        </authorList>
    </citation>
    <scope>NUCLEOTIDE SEQUENCE</scope>
    <source>
        <tissue evidence="2">Shoot tissue taken approximately 20 cm above the soil surface</tissue>
    </source>
</reference>
<keyword evidence="1" id="KW-1133">Transmembrane helix</keyword>
<evidence type="ECO:0000256" key="1">
    <source>
        <dbReference type="SAM" id="Phobius"/>
    </source>
</evidence>
<protein>
    <submittedName>
        <fullName evidence="2">Uncharacterized protein</fullName>
    </submittedName>
</protein>
<keyword evidence="1" id="KW-0472">Membrane</keyword>
<dbReference type="EMBL" id="GBRH01181249">
    <property type="protein sequence ID" value="JAE16647.1"/>
    <property type="molecule type" value="Transcribed_RNA"/>
</dbReference>
<accession>A0A0A9FWL7</accession>